<evidence type="ECO:0000313" key="2">
    <source>
        <dbReference type="EMBL" id="OAT00134.1"/>
    </source>
</evidence>
<dbReference type="GeneID" id="69031378"/>
<dbReference type="PANTHER" id="PTHR35205">
    <property type="entry name" value="NB-ARC AND TPR DOMAIN PROTEIN"/>
    <property type="match status" value="1"/>
</dbReference>
<accession>A0ABX2VSD9</accession>
<dbReference type="Gene3D" id="3.40.50.300">
    <property type="entry name" value="P-loop containing nucleotide triphosphate hydrolases"/>
    <property type="match status" value="1"/>
</dbReference>
<dbReference type="RefSeq" id="XP_045279861.1">
    <property type="nucleotide sequence ID" value="XM_045425713.1"/>
</dbReference>
<reference evidence="3" key="1">
    <citation type="journal article" date="2015" name="PLoS Genet.">
        <title>The dynamic genome and transcriptome of the human fungal pathogen Blastomyces and close relative Emmonsia.</title>
        <authorList>
            <person name="Munoz J.F."/>
            <person name="Gauthier G.M."/>
            <person name="Desjardins C.A."/>
            <person name="Gallo J.E."/>
            <person name="Holder J."/>
            <person name="Sullivan T.D."/>
            <person name="Marty A.J."/>
            <person name="Carmen J.C."/>
            <person name="Chen Z."/>
            <person name="Ding L."/>
            <person name="Gujja S."/>
            <person name="Magrini V."/>
            <person name="Misas E."/>
            <person name="Mitreva M."/>
            <person name="Priest M."/>
            <person name="Saif S."/>
            <person name="Whiston E.A."/>
            <person name="Young S."/>
            <person name="Zeng Q."/>
            <person name="Goldman W.E."/>
            <person name="Mardis E.R."/>
            <person name="Taylor J.W."/>
            <person name="McEwen J.G."/>
            <person name="Clay O.K."/>
            <person name="Klein B.S."/>
            <person name="Cuomo C.A."/>
        </authorList>
    </citation>
    <scope>NUCLEOTIDE SEQUENCE [LARGE SCALE GENOMIC DNA]</scope>
    <source>
        <strain evidence="3">ER-3 / ATCC MYA-2586</strain>
    </source>
</reference>
<name>A0ABX2VSD9_AJEDR</name>
<dbReference type="InterPro" id="IPR027417">
    <property type="entry name" value="P-loop_NTPase"/>
</dbReference>
<feature type="region of interest" description="Disordered" evidence="1">
    <location>
        <begin position="522"/>
        <end position="560"/>
    </location>
</feature>
<sequence>MASAAATAIPTRKSSEIIGIPPSQRFTTASLELLSVIPAQMIATTTKATDALKEFYFCGRVNVLESIQTILNLTMLENKNHPCRRTMVIFQGIGGIGKTQTALEYVRRNRNIYSTVFWVDISNASRLTSVPIESWTKLITHYAKKYPGEEKFGSIAADLQIPGQIDRQGQLRGNAAKSPWQCVRKWLARDANIGWCLVVDGINDEADGDRMLELLPACDHGHIIATSRVRLSDFKIIEIPELEEQFSVKMLLDRRVDSLKDEDEAKPAAEQVAEMIGYLPLALSQAAAYIKKKALRLVQYLGRLRNNIARLIGEKFLKFSGGVFSCWELSIQELVKSYAHAFDLLRLCSFLSPNGISEELLYRGLEAIEDGARLVTCLVGLDKTATRASHANGYTNRKSGPNWTCVSINMFRKTLSRVTLLRRMTILPGRFASWGCLRFGGQTDDCVAAALLKLSISLYTKNKGKEKLPNVDGHPDIELRLLYAMPCVAWRSCWSCTMDLVGALKKSPACSIPLSVGTTNSARCSASENPKPEGIASPEPGRLRRGADAVSNMHGELRQG</sequence>
<dbReference type="SUPFAM" id="SSF52540">
    <property type="entry name" value="P-loop containing nucleoside triphosphate hydrolases"/>
    <property type="match status" value="1"/>
</dbReference>
<evidence type="ECO:0008006" key="4">
    <source>
        <dbReference type="Google" id="ProtNLM"/>
    </source>
</evidence>
<protein>
    <recommendedName>
        <fullName evidence="4">NB-ARC domain-containing protein</fullName>
    </recommendedName>
</protein>
<organism evidence="2 3">
    <name type="scientific">Ajellomyces dermatitidis (strain ER-3 / ATCC MYA-2586)</name>
    <name type="common">Blastomyces dermatitidis</name>
    <dbReference type="NCBI Taxonomy" id="559297"/>
    <lineage>
        <taxon>Eukaryota</taxon>
        <taxon>Fungi</taxon>
        <taxon>Dikarya</taxon>
        <taxon>Ascomycota</taxon>
        <taxon>Pezizomycotina</taxon>
        <taxon>Eurotiomycetes</taxon>
        <taxon>Eurotiomycetidae</taxon>
        <taxon>Onygenales</taxon>
        <taxon>Ajellomycetaceae</taxon>
        <taxon>Blastomyces</taxon>
    </lineage>
</organism>
<gene>
    <name evidence="2" type="ORF">BDCG_16486</name>
</gene>
<dbReference type="EMBL" id="EQ999974">
    <property type="protein sequence ID" value="OAT00134.1"/>
    <property type="molecule type" value="Genomic_DNA"/>
</dbReference>
<keyword evidence="3" id="KW-1185">Reference proteome</keyword>
<dbReference type="Proteomes" id="UP000002039">
    <property type="component" value="Unassembled WGS sequence"/>
</dbReference>
<dbReference type="PANTHER" id="PTHR35205:SF1">
    <property type="entry name" value="ZU5 DOMAIN-CONTAINING PROTEIN"/>
    <property type="match status" value="1"/>
</dbReference>
<evidence type="ECO:0000256" key="1">
    <source>
        <dbReference type="SAM" id="MobiDB-lite"/>
    </source>
</evidence>
<evidence type="ECO:0000313" key="3">
    <source>
        <dbReference type="Proteomes" id="UP000002039"/>
    </source>
</evidence>
<proteinExistence type="predicted"/>